<dbReference type="AlphaFoldDB" id="U4L8E1"/>
<dbReference type="OrthoDB" id="5329631at2759"/>
<reference evidence="1 2" key="1">
    <citation type="journal article" date="2013" name="PLoS Genet.">
        <title>The genome and development-dependent transcriptomes of Pyronema confluens: a window into fungal evolution.</title>
        <authorList>
            <person name="Traeger S."/>
            <person name="Altegoer F."/>
            <person name="Freitag M."/>
            <person name="Gabaldon T."/>
            <person name="Kempken F."/>
            <person name="Kumar A."/>
            <person name="Marcet-Houben M."/>
            <person name="Poggeler S."/>
            <person name="Stajich J.E."/>
            <person name="Nowrousian M."/>
        </authorList>
    </citation>
    <scope>NUCLEOTIDE SEQUENCE [LARGE SCALE GENOMIC DNA]</scope>
    <source>
        <strain evidence="2">CBS 100304</strain>
        <tissue evidence="1">Vegetative mycelium</tissue>
    </source>
</reference>
<evidence type="ECO:0000313" key="1">
    <source>
        <dbReference type="EMBL" id="CCX14492.1"/>
    </source>
</evidence>
<dbReference type="EMBL" id="HF936005">
    <property type="protein sequence ID" value="CCX14492.1"/>
    <property type="molecule type" value="Genomic_DNA"/>
</dbReference>
<dbReference type="STRING" id="1076935.U4L8E1"/>
<proteinExistence type="predicted"/>
<protein>
    <submittedName>
        <fullName evidence="1">Similar to transposase domain-containing protein [Coprinopsis cinerea okayama7#130] acc. no. XP_002910638</fullName>
    </submittedName>
</protein>
<evidence type="ECO:0000313" key="2">
    <source>
        <dbReference type="Proteomes" id="UP000018144"/>
    </source>
</evidence>
<organism evidence="1 2">
    <name type="scientific">Pyronema omphalodes (strain CBS 100304)</name>
    <name type="common">Pyronema confluens</name>
    <dbReference type="NCBI Taxonomy" id="1076935"/>
    <lineage>
        <taxon>Eukaryota</taxon>
        <taxon>Fungi</taxon>
        <taxon>Dikarya</taxon>
        <taxon>Ascomycota</taxon>
        <taxon>Pezizomycotina</taxon>
        <taxon>Pezizomycetes</taxon>
        <taxon>Pezizales</taxon>
        <taxon>Pyronemataceae</taxon>
        <taxon>Pyronema</taxon>
    </lineage>
</organism>
<name>U4L8E1_PYROM</name>
<gene>
    <name evidence="1" type="ORF">PCON_14085</name>
</gene>
<dbReference type="Proteomes" id="UP000018144">
    <property type="component" value="Unassembled WGS sequence"/>
</dbReference>
<keyword evidence="2" id="KW-1185">Reference proteome</keyword>
<dbReference type="InterPro" id="IPR004242">
    <property type="entry name" value="Transposase_21"/>
</dbReference>
<accession>U4L8E1</accession>
<sequence>MDLTDMGFTLSTDGVKVFKTRSQFNIWPVMLTNLNLPPSIRSLKRNQILCGFIPGPKNPKDIHAFLASLVTEFKDLQTGIVDVWNAHSI</sequence>
<dbReference type="Pfam" id="PF02992">
    <property type="entry name" value="Transposase_21"/>
    <property type="match status" value="1"/>
</dbReference>